<comment type="caution">
    <text evidence="1">The sequence shown here is derived from an EMBL/GenBank/DDBJ whole genome shotgun (WGS) entry which is preliminary data.</text>
</comment>
<gene>
    <name evidence="1" type="ORF">H7U12_10040</name>
</gene>
<dbReference type="RefSeq" id="WP_186636864.1">
    <property type="nucleotide sequence ID" value="NZ_JACOAF010000022.1"/>
</dbReference>
<keyword evidence="2" id="KW-1185">Reference proteome</keyword>
<dbReference type="Proteomes" id="UP000659698">
    <property type="component" value="Unassembled WGS sequence"/>
</dbReference>
<protein>
    <submittedName>
        <fullName evidence="1">Uncharacterized protein</fullName>
    </submittedName>
</protein>
<dbReference type="EMBL" id="JACOAF010000022">
    <property type="protein sequence ID" value="MBC3540024.1"/>
    <property type="molecule type" value="Genomic_DNA"/>
</dbReference>
<evidence type="ECO:0000313" key="1">
    <source>
        <dbReference type="EMBL" id="MBC3540024.1"/>
    </source>
</evidence>
<name>A0ABR6VSX3_9BACT</name>
<sequence>MKNQLDFKSLAIGFLSAALLIMGFSFKDSSPGQGGRFQTEVGVNGVIVLDTESGAYIINTNMANVGWRKGDFETTHKVSKDNLGK</sequence>
<evidence type="ECO:0000313" key="2">
    <source>
        <dbReference type="Proteomes" id="UP000659698"/>
    </source>
</evidence>
<reference evidence="1 2" key="1">
    <citation type="journal article" date="2019" name="Int. J. Syst. Evol. Microbiol.">
        <title>Rufibacter sediminis sp. nov., isolated from freshwater lake sediment.</title>
        <authorList>
            <person name="Qu J.H."/>
            <person name="Zhang L.J."/>
            <person name="Fu Y.H."/>
            <person name="Li H.F."/>
        </authorList>
    </citation>
    <scope>NUCLEOTIDE SEQUENCE [LARGE SCALE GENOMIC DNA]</scope>
    <source>
        <strain evidence="1 2">H-1</strain>
    </source>
</reference>
<organism evidence="1 2">
    <name type="scientific">Rufibacter sediminis</name>
    <dbReference type="NCBI Taxonomy" id="2762756"/>
    <lineage>
        <taxon>Bacteria</taxon>
        <taxon>Pseudomonadati</taxon>
        <taxon>Bacteroidota</taxon>
        <taxon>Cytophagia</taxon>
        <taxon>Cytophagales</taxon>
        <taxon>Hymenobacteraceae</taxon>
        <taxon>Rufibacter</taxon>
    </lineage>
</organism>
<accession>A0ABR6VSX3</accession>
<proteinExistence type="predicted"/>